<organism evidence="1 2">
    <name type="scientific">Macrostomum lignano</name>
    <dbReference type="NCBI Taxonomy" id="282301"/>
    <lineage>
        <taxon>Eukaryota</taxon>
        <taxon>Metazoa</taxon>
        <taxon>Spiralia</taxon>
        <taxon>Lophotrochozoa</taxon>
        <taxon>Platyhelminthes</taxon>
        <taxon>Rhabditophora</taxon>
        <taxon>Macrostomorpha</taxon>
        <taxon>Macrostomida</taxon>
        <taxon>Macrostomidae</taxon>
        <taxon>Macrostomum</taxon>
    </lineage>
</organism>
<dbReference type="SUPFAM" id="SSF53474">
    <property type="entry name" value="alpha/beta-Hydrolases"/>
    <property type="match status" value="1"/>
</dbReference>
<sequence>MDQMVMPILSHVTQILTAFPGKPLVHSGHSMGGLVAVLCARDLPPPVQRGDPGCRPGAGAARACFGKSGLGTIASYICPQMLVPALAASRRTAPRIWPSKRRS</sequence>
<accession>A0A1I8FCV8</accession>
<protein>
    <submittedName>
        <fullName evidence="2">Hydrolase_4 domain-containing protein</fullName>
    </submittedName>
</protein>
<evidence type="ECO:0000313" key="1">
    <source>
        <dbReference type="Proteomes" id="UP000095280"/>
    </source>
</evidence>
<name>A0A1I8FCV8_9PLAT</name>
<dbReference type="Gene3D" id="3.40.50.1820">
    <property type="entry name" value="alpha/beta hydrolase"/>
    <property type="match status" value="1"/>
</dbReference>
<proteinExistence type="predicted"/>
<reference evidence="2" key="1">
    <citation type="submission" date="2016-11" db="UniProtKB">
        <authorList>
            <consortium name="WormBaseParasite"/>
        </authorList>
    </citation>
    <scope>IDENTIFICATION</scope>
</reference>
<dbReference type="Proteomes" id="UP000095280">
    <property type="component" value="Unplaced"/>
</dbReference>
<dbReference type="InterPro" id="IPR029058">
    <property type="entry name" value="AB_hydrolase_fold"/>
</dbReference>
<dbReference type="AlphaFoldDB" id="A0A1I8FCV8"/>
<keyword evidence="1" id="KW-1185">Reference proteome</keyword>
<evidence type="ECO:0000313" key="2">
    <source>
        <dbReference type="WBParaSite" id="maker-unitig_29617-snap-gene-0.2-mRNA-1"/>
    </source>
</evidence>
<dbReference type="WBParaSite" id="maker-unitig_29617-snap-gene-0.2-mRNA-1">
    <property type="protein sequence ID" value="maker-unitig_29617-snap-gene-0.2-mRNA-1"/>
    <property type="gene ID" value="maker-unitig_29617-snap-gene-0.2"/>
</dbReference>